<reference evidence="2" key="1">
    <citation type="submission" date="2022-12" db="EMBL/GenBank/DDBJ databases">
        <title>Draft genome assemblies for two species of Escallonia (Escalloniales).</title>
        <authorList>
            <person name="Chanderbali A."/>
            <person name="Dervinis C."/>
            <person name="Anghel I."/>
            <person name="Soltis D."/>
            <person name="Soltis P."/>
            <person name="Zapata F."/>
        </authorList>
    </citation>
    <scope>NUCLEOTIDE SEQUENCE</scope>
    <source>
        <strain evidence="2">UCBG92.1500</strain>
        <tissue evidence="2">Leaf</tissue>
    </source>
</reference>
<evidence type="ECO:0000313" key="2">
    <source>
        <dbReference type="EMBL" id="KAK2970135.1"/>
    </source>
</evidence>
<feature type="compositionally biased region" description="Acidic residues" evidence="1">
    <location>
        <begin position="193"/>
        <end position="209"/>
    </location>
</feature>
<dbReference type="PANTHER" id="PTHR34676:SF8">
    <property type="entry name" value="TRANSMEMBRANE PROTEIN"/>
    <property type="match status" value="1"/>
</dbReference>
<dbReference type="PANTHER" id="PTHR34676">
    <property type="entry name" value="DUF4219 DOMAIN-CONTAINING PROTEIN-RELATED"/>
    <property type="match status" value="1"/>
</dbReference>
<organism evidence="2 3">
    <name type="scientific">Escallonia rubra</name>
    <dbReference type="NCBI Taxonomy" id="112253"/>
    <lineage>
        <taxon>Eukaryota</taxon>
        <taxon>Viridiplantae</taxon>
        <taxon>Streptophyta</taxon>
        <taxon>Embryophyta</taxon>
        <taxon>Tracheophyta</taxon>
        <taxon>Spermatophyta</taxon>
        <taxon>Magnoliopsida</taxon>
        <taxon>eudicotyledons</taxon>
        <taxon>Gunneridae</taxon>
        <taxon>Pentapetalae</taxon>
        <taxon>asterids</taxon>
        <taxon>campanulids</taxon>
        <taxon>Escalloniales</taxon>
        <taxon>Escalloniaceae</taxon>
        <taxon>Escallonia</taxon>
    </lineage>
</organism>
<feature type="non-terminal residue" evidence="2">
    <location>
        <position position="1"/>
    </location>
</feature>
<feature type="region of interest" description="Disordered" evidence="1">
    <location>
        <begin position="1"/>
        <end position="64"/>
    </location>
</feature>
<feature type="region of interest" description="Disordered" evidence="1">
    <location>
        <begin position="189"/>
        <end position="209"/>
    </location>
</feature>
<protein>
    <submittedName>
        <fullName evidence="2">Uncharacterized protein</fullName>
    </submittedName>
</protein>
<comment type="caution">
    <text evidence="2">The sequence shown here is derived from an EMBL/GenBank/DDBJ whole genome shotgun (WGS) entry which is preliminary data.</text>
</comment>
<accession>A0AA88R4I3</accession>
<gene>
    <name evidence="2" type="ORF">RJ640_004080</name>
</gene>
<keyword evidence="3" id="KW-1185">Reference proteome</keyword>
<feature type="compositionally biased region" description="Basic and acidic residues" evidence="1">
    <location>
        <begin position="35"/>
        <end position="51"/>
    </location>
</feature>
<dbReference type="Proteomes" id="UP001187471">
    <property type="component" value="Unassembled WGS sequence"/>
</dbReference>
<dbReference type="AlphaFoldDB" id="A0AA88R4I3"/>
<sequence>QLEQGNEEQTKNQEGLESTKWPVSKECGNKTANGEQERKASSSHAWKREENGPTIPMKDGPDGIKVPKGILEMDSHEAHLFSMDDRAKNIISCGLDINEYNRVSSCETAREMWRLLEVTHEGTKQVKESKINMRVQQYEAFKMKENESINKMYSRTGHIKKCCPQLKNKSTSSSGRDIKEKKFKPKKSLLTWDDSDESDKEMSEEDDVV</sequence>
<evidence type="ECO:0000313" key="3">
    <source>
        <dbReference type="Proteomes" id="UP001187471"/>
    </source>
</evidence>
<dbReference type="Pfam" id="PF14223">
    <property type="entry name" value="Retrotran_gag_2"/>
    <property type="match status" value="1"/>
</dbReference>
<dbReference type="EMBL" id="JAVXUO010002749">
    <property type="protein sequence ID" value="KAK2970135.1"/>
    <property type="molecule type" value="Genomic_DNA"/>
</dbReference>
<proteinExistence type="predicted"/>
<name>A0AA88R4I3_9ASTE</name>
<evidence type="ECO:0000256" key="1">
    <source>
        <dbReference type="SAM" id="MobiDB-lite"/>
    </source>
</evidence>